<keyword evidence="4 7" id="KW-0479">Metal-binding</keyword>
<gene>
    <name evidence="12" type="ORF">ENR15_16590</name>
</gene>
<dbReference type="Gene3D" id="3.30.310.50">
    <property type="entry name" value="Alpha-D-phosphohexomutase, C-terminal domain"/>
    <property type="match status" value="1"/>
</dbReference>
<evidence type="ECO:0000313" key="12">
    <source>
        <dbReference type="EMBL" id="HGG02212.1"/>
    </source>
</evidence>
<evidence type="ECO:0000259" key="10">
    <source>
        <dbReference type="Pfam" id="PF02879"/>
    </source>
</evidence>
<evidence type="ECO:0000256" key="3">
    <source>
        <dbReference type="ARBA" id="ARBA00022553"/>
    </source>
</evidence>
<dbReference type="PANTHER" id="PTHR45745">
    <property type="entry name" value="PHOSPHOMANNOMUTASE 45A"/>
    <property type="match status" value="1"/>
</dbReference>
<dbReference type="CDD" id="cd05800">
    <property type="entry name" value="PGM_like2"/>
    <property type="match status" value="1"/>
</dbReference>
<dbReference type="PANTHER" id="PTHR45745:SF1">
    <property type="entry name" value="PHOSPHOGLUCOMUTASE 2B-RELATED"/>
    <property type="match status" value="1"/>
</dbReference>
<evidence type="ECO:0000256" key="5">
    <source>
        <dbReference type="ARBA" id="ARBA00022842"/>
    </source>
</evidence>
<dbReference type="InterPro" id="IPR005841">
    <property type="entry name" value="Alpha-D-phosphohexomutase_SF"/>
</dbReference>
<dbReference type="InterPro" id="IPR036900">
    <property type="entry name" value="A-D-PHexomutase_C_sf"/>
</dbReference>
<evidence type="ECO:0000256" key="4">
    <source>
        <dbReference type="ARBA" id="ARBA00022723"/>
    </source>
</evidence>
<dbReference type="SUPFAM" id="SSF55957">
    <property type="entry name" value="Phosphoglucomutase, C-terminal domain"/>
    <property type="match status" value="1"/>
</dbReference>
<organism evidence="12">
    <name type="scientific">Planktothricoides sp. SpSt-374</name>
    <dbReference type="NCBI Taxonomy" id="2282167"/>
    <lineage>
        <taxon>Bacteria</taxon>
        <taxon>Bacillati</taxon>
        <taxon>Cyanobacteriota</taxon>
        <taxon>Cyanophyceae</taxon>
        <taxon>Oscillatoriophycideae</taxon>
        <taxon>Oscillatoriales</taxon>
        <taxon>Oscillatoriaceae</taxon>
        <taxon>Planktothricoides</taxon>
    </lineage>
</organism>
<dbReference type="InterPro" id="IPR005843">
    <property type="entry name" value="A-D-PHexomutase_C"/>
</dbReference>
<accession>A0A7C3VIH7</accession>
<dbReference type="GO" id="GO:0006166">
    <property type="term" value="P:purine ribonucleoside salvage"/>
    <property type="evidence" value="ECO:0007669"/>
    <property type="project" value="TreeGrafter"/>
</dbReference>
<dbReference type="GO" id="GO:0005975">
    <property type="term" value="P:carbohydrate metabolic process"/>
    <property type="evidence" value="ECO:0007669"/>
    <property type="project" value="InterPro"/>
</dbReference>
<evidence type="ECO:0000256" key="1">
    <source>
        <dbReference type="ARBA" id="ARBA00001946"/>
    </source>
</evidence>
<feature type="domain" description="Alpha-D-phosphohexomutase alpha/beta/alpha" evidence="10">
    <location>
        <begin position="163"/>
        <end position="270"/>
    </location>
</feature>
<protein>
    <submittedName>
        <fullName evidence="12">Phosphoglucomutase/phosphomannomutase family protein</fullName>
    </submittedName>
</protein>
<dbReference type="Pfam" id="PF02878">
    <property type="entry name" value="PGM_PMM_I"/>
    <property type="match status" value="1"/>
</dbReference>
<feature type="domain" description="Alpha-D-phosphohexomutase alpha/beta/alpha" evidence="11">
    <location>
        <begin position="278"/>
        <end position="383"/>
    </location>
</feature>
<dbReference type="PRINTS" id="PR00509">
    <property type="entry name" value="PGMPMM"/>
</dbReference>
<dbReference type="Pfam" id="PF02879">
    <property type="entry name" value="PGM_PMM_II"/>
    <property type="match status" value="1"/>
</dbReference>
<feature type="domain" description="Alpha-D-phosphohexomutase alpha/beta/alpha" evidence="9">
    <location>
        <begin position="8"/>
        <end position="144"/>
    </location>
</feature>
<sequence length="482" mass="52284">MRSGENPIKFGTDGWRGRIAADYTFARVAIVAPAAARVLAEVYGNSGDNRKVLVGYDRRFMAEDFARTAAFAIAAAGFEVWLSDSYAPTPAFSWLANTQKALGAIVITASHNPAGYLGLKVKGAFGGSVGPEITQRIEALIEENPPMGAVDRFPVQTFDPWPAYCEMLRQKVDLAAIRQAISAGKLTVFADVMHGAAATGLARVLDVPVQEINGDRNPLFDGGAPEPLPKYLSRLFREVVRQGRQQQDALCVGFAFDGDADRIAAVDGQGNFLSSQILIPILIQHLAQRGGNGGEVIKTVSGSDLIARVAALYDLPVFETPIGYKYIADRMLQSQVLLGGEESGGIGYGTHVPERDALLSALYVLEAIAHSGFDLSEIYADLQAKTGYTFVYDRIDLPLASMEVRSRLLSQLESSPFSTIAGLVVVDVLAVDGYKFRFADGSWLLIRFSGTEPVLRLYCEAPTWDQVRHTLAWARDWANSVV</sequence>
<dbReference type="Pfam" id="PF00408">
    <property type="entry name" value="PGM_PMM_IV"/>
    <property type="match status" value="1"/>
</dbReference>
<dbReference type="InterPro" id="IPR016055">
    <property type="entry name" value="A-D-PHexomutase_a/b/a-I/II/III"/>
</dbReference>
<proteinExistence type="inferred from homology"/>
<dbReference type="Gene3D" id="3.40.120.10">
    <property type="entry name" value="Alpha-D-Glucose-1,6-Bisphosphate, subunit A, domain 3"/>
    <property type="match status" value="3"/>
</dbReference>
<feature type="domain" description="Alpha-D-phosphohexomutase C-terminal" evidence="8">
    <location>
        <begin position="431"/>
        <end position="468"/>
    </location>
</feature>
<keyword evidence="3" id="KW-0597">Phosphoprotein</keyword>
<dbReference type="PROSITE" id="PS00710">
    <property type="entry name" value="PGM_PMM"/>
    <property type="match status" value="1"/>
</dbReference>
<name>A0A7C3VIH7_9CYAN</name>
<dbReference type="InterPro" id="IPR005844">
    <property type="entry name" value="A-D-PHexomutase_a/b/a-I"/>
</dbReference>
<dbReference type="Pfam" id="PF02880">
    <property type="entry name" value="PGM_PMM_III"/>
    <property type="match status" value="1"/>
</dbReference>
<dbReference type="SUPFAM" id="SSF53738">
    <property type="entry name" value="Phosphoglucomutase, first 3 domains"/>
    <property type="match status" value="3"/>
</dbReference>
<evidence type="ECO:0000256" key="7">
    <source>
        <dbReference type="RuleBase" id="RU004326"/>
    </source>
</evidence>
<keyword evidence="6" id="KW-0413">Isomerase</keyword>
<dbReference type="InterPro" id="IPR005845">
    <property type="entry name" value="A-D-PHexomutase_a/b/a-II"/>
</dbReference>
<dbReference type="AlphaFoldDB" id="A0A7C3VIH7"/>
<evidence type="ECO:0000259" key="9">
    <source>
        <dbReference type="Pfam" id="PF02878"/>
    </source>
</evidence>
<evidence type="ECO:0000256" key="6">
    <source>
        <dbReference type="ARBA" id="ARBA00023235"/>
    </source>
</evidence>
<dbReference type="GO" id="GO:0008973">
    <property type="term" value="F:phosphopentomutase activity"/>
    <property type="evidence" value="ECO:0007669"/>
    <property type="project" value="TreeGrafter"/>
</dbReference>
<reference evidence="12" key="1">
    <citation type="journal article" date="2020" name="mSystems">
        <title>Genome- and Community-Level Interaction Insights into Carbon Utilization and Element Cycling Functions of Hydrothermarchaeota in Hydrothermal Sediment.</title>
        <authorList>
            <person name="Zhou Z."/>
            <person name="Liu Y."/>
            <person name="Xu W."/>
            <person name="Pan J."/>
            <person name="Luo Z.H."/>
            <person name="Li M."/>
        </authorList>
    </citation>
    <scope>NUCLEOTIDE SEQUENCE [LARGE SCALE GENOMIC DNA]</scope>
    <source>
        <strain evidence="12">SpSt-374</strain>
    </source>
</reference>
<comment type="cofactor">
    <cofactor evidence="1">
        <name>Mg(2+)</name>
        <dbReference type="ChEBI" id="CHEBI:18420"/>
    </cofactor>
</comment>
<dbReference type="InterPro" id="IPR016066">
    <property type="entry name" value="A-D-PHexomutase_CS"/>
</dbReference>
<dbReference type="GO" id="GO:0000287">
    <property type="term" value="F:magnesium ion binding"/>
    <property type="evidence" value="ECO:0007669"/>
    <property type="project" value="InterPro"/>
</dbReference>
<evidence type="ECO:0000259" key="8">
    <source>
        <dbReference type="Pfam" id="PF00408"/>
    </source>
</evidence>
<dbReference type="InterPro" id="IPR005846">
    <property type="entry name" value="A-D-PHexomutase_a/b/a-III"/>
</dbReference>
<evidence type="ECO:0000256" key="2">
    <source>
        <dbReference type="ARBA" id="ARBA00010231"/>
    </source>
</evidence>
<evidence type="ECO:0000259" key="11">
    <source>
        <dbReference type="Pfam" id="PF02880"/>
    </source>
</evidence>
<comment type="caution">
    <text evidence="12">The sequence shown here is derived from an EMBL/GenBank/DDBJ whole genome shotgun (WGS) entry which is preliminary data.</text>
</comment>
<comment type="similarity">
    <text evidence="2 7">Belongs to the phosphohexose mutase family.</text>
</comment>
<dbReference type="EMBL" id="DSPX01000168">
    <property type="protein sequence ID" value="HGG02212.1"/>
    <property type="molecule type" value="Genomic_DNA"/>
</dbReference>
<keyword evidence="5 7" id="KW-0460">Magnesium</keyword>